<organism evidence="3 4">
    <name type="scientific">Tegillarca granosa</name>
    <name type="common">Malaysian cockle</name>
    <name type="synonym">Anadara granosa</name>
    <dbReference type="NCBI Taxonomy" id="220873"/>
    <lineage>
        <taxon>Eukaryota</taxon>
        <taxon>Metazoa</taxon>
        <taxon>Spiralia</taxon>
        <taxon>Lophotrochozoa</taxon>
        <taxon>Mollusca</taxon>
        <taxon>Bivalvia</taxon>
        <taxon>Autobranchia</taxon>
        <taxon>Pteriomorphia</taxon>
        <taxon>Arcoida</taxon>
        <taxon>Arcoidea</taxon>
        <taxon>Arcidae</taxon>
        <taxon>Tegillarca</taxon>
    </lineage>
</organism>
<comment type="function">
    <text evidence="1">Actins are highly conserved proteins that are involved in various types of cell motility and are ubiquitously expressed in all eukaryotic cells.</text>
</comment>
<evidence type="ECO:0000256" key="1">
    <source>
        <dbReference type="ARBA" id="ARBA00003520"/>
    </source>
</evidence>
<reference evidence="3 4" key="1">
    <citation type="submission" date="2022-12" db="EMBL/GenBank/DDBJ databases">
        <title>Chromosome-level genome of Tegillarca granosa.</title>
        <authorList>
            <person name="Kim J."/>
        </authorList>
    </citation>
    <scope>NUCLEOTIDE SEQUENCE [LARGE SCALE GENOMIC DNA]</scope>
    <source>
        <strain evidence="3">Teg-2019</strain>
        <tissue evidence="3">Adductor muscle</tissue>
    </source>
</reference>
<evidence type="ECO:0000313" key="3">
    <source>
        <dbReference type="EMBL" id="KAJ8300360.1"/>
    </source>
</evidence>
<evidence type="ECO:0000256" key="2">
    <source>
        <dbReference type="RuleBase" id="RU000487"/>
    </source>
</evidence>
<sequence>MESEVQIGNEINNIELVRWTLRTQFDRNLVTLYDVQEQIYDYIFAHLGINTEGKVDHPIVLTEPVCNPNYCRQQMSELLFECYHVPQVAYGIDAMFSLYANQAYTENSDSLIVSCGYQTTHILPVLNGRIDSMNCRRINLGGATLDGFMQRLLQLKYPGHSAAVTISRAEELVRDHCHVAIDYKTELEDWTSNDYYEENVHKIQLPYTNISIQPISLNMQINIQPISLNMQINIQPISLNIQINIQPISLNMQINIQPISLNLLNNIKEVVIISLYLYFL</sequence>
<dbReference type="Gene3D" id="3.30.420.40">
    <property type="match status" value="1"/>
</dbReference>
<dbReference type="InterPro" id="IPR043129">
    <property type="entry name" value="ATPase_NBD"/>
</dbReference>
<dbReference type="CDD" id="cd10211">
    <property type="entry name" value="ASKHA_NBD_Arp5"/>
    <property type="match status" value="1"/>
</dbReference>
<evidence type="ECO:0008006" key="5">
    <source>
        <dbReference type="Google" id="ProtNLM"/>
    </source>
</evidence>
<dbReference type="EMBL" id="JARBDR010000919">
    <property type="protein sequence ID" value="KAJ8300360.1"/>
    <property type="molecule type" value="Genomic_DNA"/>
</dbReference>
<dbReference type="SMART" id="SM00268">
    <property type="entry name" value="ACTIN"/>
    <property type="match status" value="1"/>
</dbReference>
<name>A0ABQ9EA64_TEGGR</name>
<dbReference type="Proteomes" id="UP001217089">
    <property type="component" value="Unassembled WGS sequence"/>
</dbReference>
<dbReference type="Pfam" id="PF00022">
    <property type="entry name" value="Actin"/>
    <property type="match status" value="1"/>
</dbReference>
<protein>
    <recommendedName>
        <fullName evidence="5">Actin-related protein 5</fullName>
    </recommendedName>
</protein>
<comment type="similarity">
    <text evidence="2">Belongs to the actin family.</text>
</comment>
<keyword evidence="4" id="KW-1185">Reference proteome</keyword>
<proteinExistence type="inferred from homology"/>
<dbReference type="SUPFAM" id="SSF53067">
    <property type="entry name" value="Actin-like ATPase domain"/>
    <property type="match status" value="2"/>
</dbReference>
<dbReference type="InterPro" id="IPR004000">
    <property type="entry name" value="Actin"/>
</dbReference>
<comment type="caution">
    <text evidence="3">The sequence shown here is derived from an EMBL/GenBank/DDBJ whole genome shotgun (WGS) entry which is preliminary data.</text>
</comment>
<accession>A0ABQ9EA64</accession>
<gene>
    <name evidence="3" type="ORF">KUTeg_021879</name>
</gene>
<dbReference type="PANTHER" id="PTHR11937">
    <property type="entry name" value="ACTIN"/>
    <property type="match status" value="1"/>
</dbReference>
<evidence type="ECO:0000313" key="4">
    <source>
        <dbReference type="Proteomes" id="UP001217089"/>
    </source>
</evidence>